<dbReference type="RefSeq" id="WP_120139817.1">
    <property type="nucleotide sequence ID" value="NZ_QUQA01000010.1"/>
</dbReference>
<reference evidence="1 2" key="1">
    <citation type="journal article" date="2018" name="BMC Genomics">
        <title>Genes significantly associated with lineage II food isolates of Listeria monocytogenes.</title>
        <authorList>
            <person name="Pirone-Davies C."/>
            <person name="Chen Y."/>
            <person name="Pightling A."/>
            <person name="Ryan G."/>
            <person name="Wang Y."/>
            <person name="Yao K."/>
            <person name="Hoffmann M."/>
            <person name="Allard M.W."/>
        </authorList>
    </citation>
    <scope>NUCLEOTIDE SEQUENCE [LARGE SCALE GENOMIC DNA]</scope>
    <source>
        <strain evidence="1 2">CFSAN028761</strain>
    </source>
</reference>
<dbReference type="EMBL" id="QUQA01000010">
    <property type="protein sequence ID" value="RKC01036.1"/>
    <property type="molecule type" value="Genomic_DNA"/>
</dbReference>
<name>A0AB37NND7_LISMN</name>
<organism evidence="1 2">
    <name type="scientific">Listeria monocytogenes</name>
    <dbReference type="NCBI Taxonomy" id="1639"/>
    <lineage>
        <taxon>Bacteria</taxon>
        <taxon>Bacillati</taxon>
        <taxon>Bacillota</taxon>
        <taxon>Bacilli</taxon>
        <taxon>Bacillales</taxon>
        <taxon>Listeriaceae</taxon>
        <taxon>Listeria</taxon>
    </lineage>
</organism>
<protein>
    <submittedName>
        <fullName evidence="1">Uncharacterized protein</fullName>
    </submittedName>
</protein>
<gene>
    <name evidence="1" type="ORF">AE233_01292</name>
</gene>
<comment type="caution">
    <text evidence="1">The sequence shown here is derived from an EMBL/GenBank/DDBJ whole genome shotgun (WGS) entry which is preliminary data.</text>
</comment>
<accession>A0AB37NND7</accession>
<evidence type="ECO:0000313" key="1">
    <source>
        <dbReference type="EMBL" id="RKC01036.1"/>
    </source>
</evidence>
<evidence type="ECO:0000313" key="2">
    <source>
        <dbReference type="Proteomes" id="UP000280270"/>
    </source>
</evidence>
<dbReference type="Proteomes" id="UP000280270">
    <property type="component" value="Unassembled WGS sequence"/>
</dbReference>
<proteinExistence type="predicted"/>
<sequence length="154" mass="17602">MHITVKKYLEEEELIAYFRVGIYPLIENAVLVIIDGEVPSLDLLIFPNPENESEIIMFERDSDLGFIMKREKEFWVGYECPTLTGSLALAVQLFSYFLDEEDETIDDSVRGVTIAESGCAYSSIKELYQLAFDALNRLNDGNSIQSRMSKKRTL</sequence>
<dbReference type="AlphaFoldDB" id="A0AB37NND7"/>